<evidence type="ECO:0000313" key="1">
    <source>
        <dbReference type="EMBL" id="CAJ0919723.1"/>
    </source>
</evidence>
<sequence>MDITKSNTVFIDEILHNKSAGVSKRKSVYLPKSLVPDDEPIPQVCNIMETNLNADRTVRLKNKTPIDKTVGNQGDIEKTTGSHTVAIKTKLLDGAKAKNVTAEMDATKKSVLAQTINAPDLVDDFASGISFHGGDIDITKSNTVFIDQISEKLQNKGVHVSDGLSKRKSLSCAKSLVSSDDTIRLVCKMEETNANVDVTENLLRKSSVDKTVCNEGNASDKADDLTSGICFQGEDMDITKSNTVFIDEISDLHNKCFSFTKSFESEKCYFSSKVFSSQ</sequence>
<comment type="caution">
    <text evidence="1">The sequence shown here is derived from an EMBL/GenBank/DDBJ whole genome shotgun (WGS) entry which is preliminary data.</text>
</comment>
<evidence type="ECO:0000313" key="2">
    <source>
        <dbReference type="Proteomes" id="UP001176940"/>
    </source>
</evidence>
<dbReference type="Pfam" id="PF19221">
    <property type="entry name" value="MELT"/>
    <property type="match status" value="3"/>
</dbReference>
<dbReference type="PANTHER" id="PTHR16520:SF3">
    <property type="entry name" value="KINETOCHORE SCAFFOLD 1"/>
    <property type="match status" value="1"/>
</dbReference>
<dbReference type="InterPro" id="IPR043651">
    <property type="entry name" value="KNL1_MELT_rpt"/>
</dbReference>
<reference evidence="1" key="1">
    <citation type="submission" date="2023-07" db="EMBL/GenBank/DDBJ databases">
        <authorList>
            <person name="Stuckert A."/>
        </authorList>
    </citation>
    <scope>NUCLEOTIDE SEQUENCE</scope>
</reference>
<keyword evidence="2" id="KW-1185">Reference proteome</keyword>
<protein>
    <recommendedName>
        <fullName evidence="3">Breast cancer type 2 susceptibility protein</fullName>
    </recommendedName>
</protein>
<dbReference type="Proteomes" id="UP001176940">
    <property type="component" value="Unassembled WGS sequence"/>
</dbReference>
<gene>
    <name evidence="1" type="ORF">RIMI_LOCUS1112167</name>
</gene>
<name>A0ABN9KUT4_9NEOB</name>
<proteinExistence type="predicted"/>
<evidence type="ECO:0008006" key="3">
    <source>
        <dbReference type="Google" id="ProtNLM"/>
    </source>
</evidence>
<dbReference type="EMBL" id="CAUEEQ010001426">
    <property type="protein sequence ID" value="CAJ0919723.1"/>
    <property type="molecule type" value="Genomic_DNA"/>
</dbReference>
<dbReference type="PANTHER" id="PTHR16520">
    <property type="entry name" value="KINETOCHORE SCAFFOLD 1"/>
    <property type="match status" value="1"/>
</dbReference>
<organism evidence="1 2">
    <name type="scientific">Ranitomeya imitator</name>
    <name type="common">mimic poison frog</name>
    <dbReference type="NCBI Taxonomy" id="111125"/>
    <lineage>
        <taxon>Eukaryota</taxon>
        <taxon>Metazoa</taxon>
        <taxon>Chordata</taxon>
        <taxon>Craniata</taxon>
        <taxon>Vertebrata</taxon>
        <taxon>Euteleostomi</taxon>
        <taxon>Amphibia</taxon>
        <taxon>Batrachia</taxon>
        <taxon>Anura</taxon>
        <taxon>Neobatrachia</taxon>
        <taxon>Hyloidea</taxon>
        <taxon>Dendrobatidae</taxon>
        <taxon>Dendrobatinae</taxon>
        <taxon>Ranitomeya</taxon>
    </lineage>
</organism>
<dbReference type="InterPro" id="IPR037388">
    <property type="entry name" value="Blinkin"/>
</dbReference>
<accession>A0ABN9KUT4</accession>